<dbReference type="AlphaFoldDB" id="A0A813LPN5"/>
<organism evidence="1 2">
    <name type="scientific">Polarella glacialis</name>
    <name type="common">Dinoflagellate</name>
    <dbReference type="NCBI Taxonomy" id="89957"/>
    <lineage>
        <taxon>Eukaryota</taxon>
        <taxon>Sar</taxon>
        <taxon>Alveolata</taxon>
        <taxon>Dinophyceae</taxon>
        <taxon>Suessiales</taxon>
        <taxon>Suessiaceae</taxon>
        <taxon>Polarella</taxon>
    </lineage>
</organism>
<proteinExistence type="predicted"/>
<dbReference type="EMBL" id="CAJNNW010036523">
    <property type="protein sequence ID" value="CAE8735199.1"/>
    <property type="molecule type" value="Genomic_DNA"/>
</dbReference>
<protein>
    <submittedName>
        <fullName evidence="1">Uncharacterized protein</fullName>
    </submittedName>
</protein>
<reference evidence="1" key="1">
    <citation type="submission" date="2021-02" db="EMBL/GenBank/DDBJ databases">
        <authorList>
            <person name="Dougan E. K."/>
            <person name="Rhodes N."/>
            <person name="Thang M."/>
            <person name="Chan C."/>
        </authorList>
    </citation>
    <scope>NUCLEOTIDE SEQUENCE</scope>
</reference>
<sequence length="99" mass="10817">MKRPLSPDQFESSVHANSQEIYLELLELSGHVVVCAPGGTWSATLRANCLYLCATPGETWPSVPFTAGIIGNHAIHTLGCPEPWFRHLHSSSSAFQPRC</sequence>
<evidence type="ECO:0000313" key="2">
    <source>
        <dbReference type="Proteomes" id="UP000626109"/>
    </source>
</evidence>
<evidence type="ECO:0000313" key="1">
    <source>
        <dbReference type="EMBL" id="CAE8735199.1"/>
    </source>
</evidence>
<accession>A0A813LPN5</accession>
<name>A0A813LPN5_POLGL</name>
<dbReference type="Proteomes" id="UP000626109">
    <property type="component" value="Unassembled WGS sequence"/>
</dbReference>
<comment type="caution">
    <text evidence="1">The sequence shown here is derived from an EMBL/GenBank/DDBJ whole genome shotgun (WGS) entry which is preliminary data.</text>
</comment>
<gene>
    <name evidence="1" type="ORF">PGLA2088_LOCUS47707</name>
</gene>